<dbReference type="Proteomes" id="UP001174677">
    <property type="component" value="Chromosome 1"/>
</dbReference>
<keyword evidence="2" id="KW-0813">Transport</keyword>
<dbReference type="InterPro" id="IPR013581">
    <property type="entry name" value="PDR_assoc"/>
</dbReference>
<sequence>MDDEEEELRWAAIERLPTYDRVRKGILKQVLSNGRVVQNEVDVTQLGSQDKKLLMESILQVVEQDSKKFLMRLRNRIDRLVGIEIPKIEMRFENLLVEGDAIVGTRALPTLLNSTLNAVEGVLRIFGLSQSKKRVVKILGEVNGMVKPSGVTFCGHEFSEFVPQRTCAYISQHDLHCGKMTVRETLDFLGRCSGVGTRYEMLLELSRREKEAGIKPDPEIEVFMKAAAVAGQETSLVTDYVLKKFWIVTIMVGDDMRRGISGGQKKRVTTGQILVGLTKAFFMELDSSTTYQIIKFMRQMVHIMDTTMVISLLQPAPETYDLFDDIFLLAKGQIIYQVPRENVLEFFECMGFKCPERKEVADFPQEVTSKKDQEQYWSRKNQPYRYISIAEDLSIPFDKSRTHPAALVTEEYGISNWNLFKACFAREWLLMKHNSFVYIFKTTQITIIATVAFTLFLRTEMKAGQREDGAKYFGALFFCLINVMFNGLAELSMTVFRLPVFYKQRDSLFYPAWAFASPIWLLKIPLSLLESGIWILHTYYTIGFAPSASWFFRQLLAFFGIHQMGLTLFCFLAALGRTEVAANTFGTLALLLVFVLGGFIVSKNDIQSWMIWGYYASPMTYGQNTIAINEFLDYRWSTPTGSPSKPIVGTSLLKERGLFNTERWFWICIGAVVGFSVLFNILFIVALTYLKVPGDKKAVLVDDNSDNEQFTSNSEGK</sequence>
<evidence type="ECO:0000256" key="5">
    <source>
        <dbReference type="ARBA" id="ARBA00023136"/>
    </source>
</evidence>
<evidence type="ECO:0008006" key="13">
    <source>
        <dbReference type="Google" id="ProtNLM"/>
    </source>
</evidence>
<evidence type="ECO:0000259" key="10">
    <source>
        <dbReference type="Pfam" id="PF19055"/>
    </source>
</evidence>
<evidence type="ECO:0000313" key="12">
    <source>
        <dbReference type="Proteomes" id="UP001174677"/>
    </source>
</evidence>
<evidence type="ECO:0000256" key="6">
    <source>
        <dbReference type="SAM" id="Phobius"/>
    </source>
</evidence>
<feature type="domain" description="ABC-2 type transporter transmembrane" evidence="7">
    <location>
        <begin position="419"/>
        <end position="631"/>
    </location>
</feature>
<comment type="subcellular location">
    <subcellularLocation>
        <location evidence="1">Membrane</location>
        <topology evidence="1">Multi-pass membrane protein</topology>
    </subcellularLocation>
</comment>
<dbReference type="SUPFAM" id="SSF52540">
    <property type="entry name" value="P-loop containing nucleoside triphosphate hydrolases"/>
    <property type="match status" value="1"/>
</dbReference>
<evidence type="ECO:0000259" key="8">
    <source>
        <dbReference type="Pfam" id="PF08370"/>
    </source>
</evidence>
<accession>A0ABQ9NBU6</accession>
<dbReference type="Pfam" id="PF08370">
    <property type="entry name" value="PDR_assoc"/>
    <property type="match status" value="1"/>
</dbReference>
<evidence type="ECO:0000256" key="4">
    <source>
        <dbReference type="ARBA" id="ARBA00022989"/>
    </source>
</evidence>
<dbReference type="InterPro" id="IPR027417">
    <property type="entry name" value="P-loop_NTPase"/>
</dbReference>
<feature type="transmembrane region" description="Helical" evidence="6">
    <location>
        <begin position="550"/>
        <end position="574"/>
    </location>
</feature>
<gene>
    <name evidence="11" type="ORF">P3X46_000079</name>
</gene>
<proteinExistence type="predicted"/>
<evidence type="ECO:0000256" key="1">
    <source>
        <dbReference type="ARBA" id="ARBA00004141"/>
    </source>
</evidence>
<evidence type="ECO:0000259" key="7">
    <source>
        <dbReference type="Pfam" id="PF01061"/>
    </source>
</evidence>
<protein>
    <recommendedName>
        <fullName evidence="13">ABC transporter domain-containing protein</fullName>
    </recommendedName>
</protein>
<feature type="transmembrane region" description="Helical" evidence="6">
    <location>
        <begin position="580"/>
        <end position="601"/>
    </location>
</feature>
<dbReference type="EMBL" id="JARPOI010000001">
    <property type="protein sequence ID" value="KAJ9188710.1"/>
    <property type="molecule type" value="Genomic_DNA"/>
</dbReference>
<dbReference type="Pfam" id="PF01061">
    <property type="entry name" value="ABC2_membrane"/>
    <property type="match status" value="1"/>
</dbReference>
<evidence type="ECO:0000256" key="2">
    <source>
        <dbReference type="ARBA" id="ARBA00022448"/>
    </source>
</evidence>
<feature type="domain" description="Plant PDR ABC transporter associated" evidence="8">
    <location>
        <begin position="636"/>
        <end position="699"/>
    </location>
</feature>
<dbReference type="PANTHER" id="PTHR48040:SF60">
    <property type="entry name" value="ABC TRANSPORTER DOMAIN-CONTAINING PROTEIN"/>
    <property type="match status" value="1"/>
</dbReference>
<evidence type="ECO:0000313" key="11">
    <source>
        <dbReference type="EMBL" id="KAJ9188710.1"/>
    </source>
</evidence>
<dbReference type="InterPro" id="IPR013525">
    <property type="entry name" value="ABC2_TM"/>
</dbReference>
<feature type="transmembrane region" description="Helical" evidence="6">
    <location>
        <begin position="469"/>
        <end position="488"/>
    </location>
</feature>
<feature type="transmembrane region" description="Helical" evidence="6">
    <location>
        <begin position="436"/>
        <end position="457"/>
    </location>
</feature>
<name>A0ABQ9NBU6_HEVBR</name>
<dbReference type="InterPro" id="IPR043926">
    <property type="entry name" value="ABCG_dom"/>
</dbReference>
<comment type="caution">
    <text evidence="11">The sequence shown here is derived from an EMBL/GenBank/DDBJ whole genome shotgun (WGS) entry which is preliminary data.</text>
</comment>
<keyword evidence="4 6" id="KW-1133">Transmembrane helix</keyword>
<dbReference type="Pfam" id="PF19055">
    <property type="entry name" value="ABC2_membrane_7"/>
    <property type="match status" value="1"/>
</dbReference>
<keyword evidence="5 6" id="KW-0472">Membrane</keyword>
<feature type="domain" description="Pleiotropic ABC efflux transporter N-terminal" evidence="9">
    <location>
        <begin position="63"/>
        <end position="113"/>
    </location>
</feature>
<dbReference type="InterPro" id="IPR029481">
    <property type="entry name" value="ABC_trans_N"/>
</dbReference>
<organism evidence="11 12">
    <name type="scientific">Hevea brasiliensis</name>
    <name type="common">Para rubber tree</name>
    <name type="synonym">Siphonia brasiliensis</name>
    <dbReference type="NCBI Taxonomy" id="3981"/>
    <lineage>
        <taxon>Eukaryota</taxon>
        <taxon>Viridiplantae</taxon>
        <taxon>Streptophyta</taxon>
        <taxon>Embryophyta</taxon>
        <taxon>Tracheophyta</taxon>
        <taxon>Spermatophyta</taxon>
        <taxon>Magnoliopsida</taxon>
        <taxon>eudicotyledons</taxon>
        <taxon>Gunneridae</taxon>
        <taxon>Pentapetalae</taxon>
        <taxon>rosids</taxon>
        <taxon>fabids</taxon>
        <taxon>Malpighiales</taxon>
        <taxon>Euphorbiaceae</taxon>
        <taxon>Crotonoideae</taxon>
        <taxon>Micrandreae</taxon>
        <taxon>Hevea</taxon>
    </lineage>
</organism>
<dbReference type="PANTHER" id="PTHR48040">
    <property type="entry name" value="PLEIOTROPIC DRUG RESISTANCE PROTEIN 1-LIKE ISOFORM X1"/>
    <property type="match status" value="1"/>
</dbReference>
<dbReference type="Pfam" id="PF14510">
    <property type="entry name" value="ABC_trans_N"/>
    <property type="match status" value="1"/>
</dbReference>
<keyword evidence="12" id="KW-1185">Reference proteome</keyword>
<evidence type="ECO:0000259" key="9">
    <source>
        <dbReference type="Pfam" id="PF14510"/>
    </source>
</evidence>
<dbReference type="Gene3D" id="3.40.50.300">
    <property type="entry name" value="P-loop containing nucleotide triphosphate hydrolases"/>
    <property type="match status" value="1"/>
</dbReference>
<evidence type="ECO:0000256" key="3">
    <source>
        <dbReference type="ARBA" id="ARBA00022692"/>
    </source>
</evidence>
<reference evidence="11" key="1">
    <citation type="journal article" date="2023" name="Plant Biotechnol. J.">
        <title>Chromosome-level wild Hevea brasiliensis genome provides new tools for genomic-assisted breeding and valuable loci to elevate rubber yield.</title>
        <authorList>
            <person name="Cheng H."/>
            <person name="Song X."/>
            <person name="Hu Y."/>
            <person name="Wu T."/>
            <person name="Yang Q."/>
            <person name="An Z."/>
            <person name="Feng S."/>
            <person name="Deng Z."/>
            <person name="Wu W."/>
            <person name="Zeng X."/>
            <person name="Tu M."/>
            <person name="Wang X."/>
            <person name="Huang H."/>
        </authorList>
    </citation>
    <scope>NUCLEOTIDE SEQUENCE</scope>
    <source>
        <strain evidence="11">MT/VB/25A 57/8</strain>
    </source>
</reference>
<feature type="transmembrane region" description="Helical" evidence="6">
    <location>
        <begin position="508"/>
        <end position="529"/>
    </location>
</feature>
<feature type="transmembrane region" description="Helical" evidence="6">
    <location>
        <begin position="664"/>
        <end position="690"/>
    </location>
</feature>
<feature type="domain" description="ABC transporter family G" evidence="10">
    <location>
        <begin position="314"/>
        <end position="400"/>
    </location>
</feature>
<keyword evidence="3 6" id="KW-0812">Transmembrane</keyword>